<dbReference type="EMBL" id="BAABME010023967">
    <property type="protein sequence ID" value="GAA0169211.1"/>
    <property type="molecule type" value="Genomic_DNA"/>
</dbReference>
<feature type="domain" description="Reverse transcriptase Ty1/copia-type" evidence="1">
    <location>
        <begin position="11"/>
        <end position="117"/>
    </location>
</feature>
<keyword evidence="2" id="KW-0472">Membrane</keyword>
<dbReference type="InterPro" id="IPR043502">
    <property type="entry name" value="DNA/RNA_pol_sf"/>
</dbReference>
<organism evidence="2 3">
    <name type="scientific">Lithospermum erythrorhizon</name>
    <name type="common">Purple gromwell</name>
    <name type="synonym">Lithospermum officinale var. erythrorhizon</name>
    <dbReference type="NCBI Taxonomy" id="34254"/>
    <lineage>
        <taxon>Eukaryota</taxon>
        <taxon>Viridiplantae</taxon>
        <taxon>Streptophyta</taxon>
        <taxon>Embryophyta</taxon>
        <taxon>Tracheophyta</taxon>
        <taxon>Spermatophyta</taxon>
        <taxon>Magnoliopsida</taxon>
        <taxon>eudicotyledons</taxon>
        <taxon>Gunneridae</taxon>
        <taxon>Pentapetalae</taxon>
        <taxon>asterids</taxon>
        <taxon>lamiids</taxon>
        <taxon>Boraginales</taxon>
        <taxon>Boraginaceae</taxon>
        <taxon>Boraginoideae</taxon>
        <taxon>Lithospermeae</taxon>
        <taxon>Lithospermum</taxon>
    </lineage>
</organism>
<proteinExistence type="predicted"/>
<evidence type="ECO:0000313" key="2">
    <source>
        <dbReference type="EMBL" id="GAA0169211.1"/>
    </source>
</evidence>
<keyword evidence="2" id="KW-0812">Transmembrane</keyword>
<protein>
    <submittedName>
        <fullName evidence="2">Transmembrane signal receptor</fullName>
    </submittedName>
</protein>
<dbReference type="Pfam" id="PF07727">
    <property type="entry name" value="RVT_2"/>
    <property type="match status" value="1"/>
</dbReference>
<dbReference type="AlphaFoldDB" id="A0AAV3R0X6"/>
<keyword evidence="2" id="KW-0675">Receptor</keyword>
<evidence type="ECO:0000259" key="1">
    <source>
        <dbReference type="Pfam" id="PF07727"/>
    </source>
</evidence>
<reference evidence="2 3" key="1">
    <citation type="submission" date="2024-01" db="EMBL/GenBank/DDBJ databases">
        <title>The complete chloroplast genome sequence of Lithospermum erythrorhizon: insights into the phylogenetic relationship among Boraginaceae species and the maternal lineages of purple gromwells.</title>
        <authorList>
            <person name="Okada T."/>
            <person name="Watanabe K."/>
        </authorList>
    </citation>
    <scope>NUCLEOTIDE SEQUENCE [LARGE SCALE GENOMIC DNA]</scope>
</reference>
<accession>A0AAV3R0X6</accession>
<keyword evidence="3" id="KW-1185">Reference proteome</keyword>
<dbReference type="InterPro" id="IPR013103">
    <property type="entry name" value="RVT_2"/>
</dbReference>
<gene>
    <name evidence="2" type="ORF">LIER_40719</name>
</gene>
<dbReference type="Proteomes" id="UP001454036">
    <property type="component" value="Unassembled WGS sequence"/>
</dbReference>
<evidence type="ECO:0000313" key="3">
    <source>
        <dbReference type="Proteomes" id="UP001454036"/>
    </source>
</evidence>
<comment type="caution">
    <text evidence="2">The sequence shown here is derived from an EMBL/GenBank/DDBJ whole genome shotgun (WGS) entry which is preliminary data.</text>
</comment>
<name>A0AAV3R0X6_LITER</name>
<sequence>MKAEIKALEDNQTWIMVDLPAGNKPIGCKWVYKVKCKLDGSIDKYKARLVVKRYNQIEGIDYFDSFSPVAKVVTVRVMLAMAAAKGWCLHQLDINNAFHYGYLDGEIYMIPPEGYDKGLPNQQASRQWNHDFTDVIIGLI</sequence>
<dbReference type="SUPFAM" id="SSF56672">
    <property type="entry name" value="DNA/RNA polymerases"/>
    <property type="match status" value="1"/>
</dbReference>